<reference evidence="4 5" key="1">
    <citation type="submission" date="2023-07" db="EMBL/GenBank/DDBJ databases">
        <title>Genomic Encyclopedia of Type Strains, Phase IV (KMG-IV): sequencing the most valuable type-strain genomes for metagenomic binning, comparative biology and taxonomic classification.</title>
        <authorList>
            <person name="Goeker M."/>
        </authorList>
    </citation>
    <scope>NUCLEOTIDE SEQUENCE [LARGE SCALE GENOMIC DNA]</scope>
    <source>
        <strain evidence="4 5">DSM 22170</strain>
    </source>
</reference>
<dbReference type="InterPro" id="IPR001680">
    <property type="entry name" value="WD40_rpt"/>
</dbReference>
<feature type="repeat" description="WD" evidence="3">
    <location>
        <begin position="219"/>
        <end position="260"/>
    </location>
</feature>
<proteinExistence type="predicted"/>
<feature type="repeat" description="WD" evidence="3">
    <location>
        <begin position="137"/>
        <end position="176"/>
    </location>
</feature>
<dbReference type="InterPro" id="IPR020472">
    <property type="entry name" value="WD40_PAC1"/>
</dbReference>
<feature type="repeat" description="WD" evidence="3">
    <location>
        <begin position="441"/>
        <end position="472"/>
    </location>
</feature>
<comment type="caution">
    <text evidence="4">The sequence shown here is derived from an EMBL/GenBank/DDBJ whole genome shotgun (WGS) entry which is preliminary data.</text>
</comment>
<evidence type="ECO:0000313" key="4">
    <source>
        <dbReference type="EMBL" id="MDR6243840.1"/>
    </source>
</evidence>
<protein>
    <submittedName>
        <fullName evidence="4">WD40 repeat protein</fullName>
    </submittedName>
</protein>
<dbReference type="CDD" id="cd00200">
    <property type="entry name" value="WD40"/>
    <property type="match status" value="1"/>
</dbReference>
<dbReference type="RefSeq" id="WP_188777026.1">
    <property type="nucleotide sequence ID" value="NZ_BMMB01000008.1"/>
</dbReference>
<dbReference type="PANTHER" id="PTHR19848">
    <property type="entry name" value="WD40 REPEAT PROTEIN"/>
    <property type="match status" value="1"/>
</dbReference>
<dbReference type="Gene3D" id="2.130.10.10">
    <property type="entry name" value="YVTN repeat-like/Quinoprotein amine dehydrogenase"/>
    <property type="match status" value="4"/>
</dbReference>
<gene>
    <name evidence="4" type="ORF">JOC58_001733</name>
</gene>
<dbReference type="InterPro" id="IPR019775">
    <property type="entry name" value="WD40_repeat_CS"/>
</dbReference>
<dbReference type="SUPFAM" id="SSF50998">
    <property type="entry name" value="Quinoprotein alcohol dehydrogenase-like"/>
    <property type="match status" value="1"/>
</dbReference>
<dbReference type="PROSITE" id="PS50294">
    <property type="entry name" value="WD_REPEATS_REGION"/>
    <property type="match status" value="4"/>
</dbReference>
<evidence type="ECO:0000313" key="5">
    <source>
        <dbReference type="Proteomes" id="UP001185028"/>
    </source>
</evidence>
<name>A0ABU1IX50_9BACL</name>
<dbReference type="Proteomes" id="UP001185028">
    <property type="component" value="Unassembled WGS sequence"/>
</dbReference>
<dbReference type="InterPro" id="IPR036322">
    <property type="entry name" value="WD40_repeat_dom_sf"/>
</dbReference>
<feature type="repeat" description="WD" evidence="3">
    <location>
        <begin position="54"/>
        <end position="95"/>
    </location>
</feature>
<keyword evidence="5" id="KW-1185">Reference proteome</keyword>
<dbReference type="PROSITE" id="PS00678">
    <property type="entry name" value="WD_REPEATS_1"/>
    <property type="match status" value="1"/>
</dbReference>
<feature type="repeat" description="WD" evidence="3">
    <location>
        <begin position="482"/>
        <end position="523"/>
    </location>
</feature>
<dbReference type="SUPFAM" id="SSF50978">
    <property type="entry name" value="WD40 repeat-like"/>
    <property type="match status" value="1"/>
</dbReference>
<evidence type="ECO:0000256" key="2">
    <source>
        <dbReference type="ARBA" id="ARBA00022737"/>
    </source>
</evidence>
<keyword evidence="1 3" id="KW-0853">WD repeat</keyword>
<feature type="repeat" description="WD" evidence="3">
    <location>
        <begin position="96"/>
        <end position="136"/>
    </location>
</feature>
<dbReference type="EMBL" id="JAVDQH010000005">
    <property type="protein sequence ID" value="MDR6243840.1"/>
    <property type="molecule type" value="Genomic_DNA"/>
</dbReference>
<organism evidence="4 5">
    <name type="scientific">Paenibacillus hunanensis</name>
    <dbReference type="NCBI Taxonomy" id="539262"/>
    <lineage>
        <taxon>Bacteria</taxon>
        <taxon>Bacillati</taxon>
        <taxon>Bacillota</taxon>
        <taxon>Bacilli</taxon>
        <taxon>Bacillales</taxon>
        <taxon>Paenibacillaceae</taxon>
        <taxon>Paenibacillus</taxon>
    </lineage>
</organism>
<feature type="repeat" description="WD" evidence="3">
    <location>
        <begin position="271"/>
        <end position="303"/>
    </location>
</feature>
<dbReference type="PROSITE" id="PS50082">
    <property type="entry name" value="WD_REPEATS_2"/>
    <property type="match status" value="7"/>
</dbReference>
<dbReference type="InterPro" id="IPR015943">
    <property type="entry name" value="WD40/YVTN_repeat-like_dom_sf"/>
</dbReference>
<evidence type="ECO:0000256" key="3">
    <source>
        <dbReference type="PROSITE-ProRule" id="PRU00221"/>
    </source>
</evidence>
<evidence type="ECO:0000256" key="1">
    <source>
        <dbReference type="ARBA" id="ARBA00022574"/>
    </source>
</evidence>
<keyword evidence="2" id="KW-0677">Repeat</keyword>
<dbReference type="Pfam" id="PF00400">
    <property type="entry name" value="WD40"/>
    <property type="match status" value="8"/>
</dbReference>
<sequence length="613" mass="68419">MTEKSILTNEKTFTRHRGPVTAVKHIANKKWVVTSGYDGAVGKFNLENNEVQLLGYHDHLVNSIIVSQSGKKAASVSSDYTIKIWDLEKNKLERTLRGHYDDVECFCFIDDNVGVSGSRDQRIMIWNLTTGAINLILEGHDKDVLSLTYHENKIYSSGDDKTLRVWDCDTGHQINQWGPFELETDTCAIDPLHNRIVLGCDDGHIKIFSVTTGELIKDLAAHTSGIKKVDVSPSNGDIISAAYDQKILIWDSETLELKLELENNFIKWERSLTFSNSGEQILAGTFDGTVLIWDAFSGVFLKEVGKNDDIDAGNACFNEAAVLNDDQIVTVSDDGFVRMIDLNNIHSNKYKPKSGKFLMNAITGDKKNKIVMAGSHDQKLHIFDSENGKLTQLSELALNEGPINTIRISNRVYNSEQFSFVGCYSGCIVRISNDFKSFEKLKIHEGAVKSLRLHPNKNIGISCSADGVLNSWTYDGQVIRSYLGHNAIINDLDISPTGDFIASVSRDFTLKIYDLESGDLLHSIYLGRKSLKSVCFFSDSIVVVGDYWGNVILVDLKNNNISKQMIAKNGISSINSLNDNEVLLTSYDGSIYTLNVLQFKLSKTYTEMTQRVQ</sequence>
<dbReference type="SMART" id="SM00320">
    <property type="entry name" value="WD40"/>
    <property type="match status" value="11"/>
</dbReference>
<dbReference type="PRINTS" id="PR00320">
    <property type="entry name" value="GPROTEINBRPT"/>
</dbReference>
<dbReference type="InterPro" id="IPR011047">
    <property type="entry name" value="Quinoprotein_ADH-like_sf"/>
</dbReference>
<dbReference type="PANTHER" id="PTHR19848:SF8">
    <property type="entry name" value="F-BOX AND WD REPEAT DOMAIN CONTAINING 7"/>
    <property type="match status" value="1"/>
</dbReference>
<accession>A0ABU1IX50</accession>